<sequence>MNMIPSSILASIVFLFILTGCQSPETPPTNIYSTEILPAIDSTSTVKTEKPKIPFLAISDSLNTTFGKNAQFTRITLRPSDDENSIAQITGSKRIDSDSIYIEVINPKRAVKVSMNDTDRISPTFTLDDVANFKHIYKSIQAARAVKIDDLSHIPYYLDKVDILRSSKKERSLYLMAHFIGSQDNNIGSEVALSLNGQILTKPATYNYNDSHSLKLQSATYVK</sequence>
<proteinExistence type="predicted"/>
<protein>
    <recommendedName>
        <fullName evidence="3">DUF4292 domain-containing protein</fullName>
    </recommendedName>
</protein>
<dbReference type="Proteomes" id="UP001485459">
    <property type="component" value="Chromosome"/>
</dbReference>
<keyword evidence="2" id="KW-1185">Reference proteome</keyword>
<name>A0ABZ2YQH6_9BACT</name>
<evidence type="ECO:0000313" key="1">
    <source>
        <dbReference type="EMBL" id="WZN42030.1"/>
    </source>
</evidence>
<dbReference type="RefSeq" id="WP_341836873.1">
    <property type="nucleotide sequence ID" value="NZ_CP149822.1"/>
</dbReference>
<accession>A0ABZ2YQH6</accession>
<evidence type="ECO:0000313" key="2">
    <source>
        <dbReference type="Proteomes" id="UP001485459"/>
    </source>
</evidence>
<organism evidence="1 2">
    <name type="scientific">Chitinophaga pollutisoli</name>
    <dbReference type="NCBI Taxonomy" id="3133966"/>
    <lineage>
        <taxon>Bacteria</taxon>
        <taxon>Pseudomonadati</taxon>
        <taxon>Bacteroidota</taxon>
        <taxon>Chitinophagia</taxon>
        <taxon>Chitinophagales</taxon>
        <taxon>Chitinophagaceae</taxon>
        <taxon>Chitinophaga</taxon>
    </lineage>
</organism>
<gene>
    <name evidence="1" type="ORF">WJU16_03135</name>
</gene>
<dbReference type="EMBL" id="CP149822">
    <property type="protein sequence ID" value="WZN42030.1"/>
    <property type="molecule type" value="Genomic_DNA"/>
</dbReference>
<evidence type="ECO:0008006" key="3">
    <source>
        <dbReference type="Google" id="ProtNLM"/>
    </source>
</evidence>
<reference evidence="2" key="1">
    <citation type="submission" date="2024-03" db="EMBL/GenBank/DDBJ databases">
        <title>Chitinophaga horti sp. nov., isolated from garden soil.</title>
        <authorList>
            <person name="Lee D.S."/>
            <person name="Han D.M."/>
            <person name="Baek J.H."/>
            <person name="Choi D.G."/>
            <person name="Jeon J.H."/>
            <person name="Jeon C.O."/>
        </authorList>
    </citation>
    <scope>NUCLEOTIDE SEQUENCE [LARGE SCALE GENOMIC DNA]</scope>
    <source>
        <strain evidence="2">GPA1</strain>
    </source>
</reference>